<evidence type="ECO:0000256" key="2">
    <source>
        <dbReference type="ARBA" id="ARBA00004430"/>
    </source>
</evidence>
<feature type="non-terminal residue" evidence="11">
    <location>
        <position position="1"/>
    </location>
</feature>
<evidence type="ECO:0000256" key="1">
    <source>
        <dbReference type="ARBA" id="ARBA00004230"/>
    </source>
</evidence>
<evidence type="ECO:0000313" key="11">
    <source>
        <dbReference type="EMBL" id="JAS67730.1"/>
    </source>
</evidence>
<evidence type="ECO:0000256" key="5">
    <source>
        <dbReference type="ARBA" id="ARBA00022737"/>
    </source>
</evidence>
<comment type="subcellular location">
    <subcellularLocation>
        <location evidence="1">Cell projection</location>
        <location evidence="1">Cilium</location>
        <location evidence="1">Flagellum</location>
    </subcellularLocation>
    <subcellularLocation>
        <location evidence="2">Cytoplasm</location>
        <location evidence="2">Cytoskeleton</location>
        <location evidence="2">Cilium axoneme</location>
    </subcellularLocation>
    <subcellularLocation>
        <location evidence="10">Dynein axonemal particle</location>
    </subcellularLocation>
</comment>
<reference evidence="11" key="1">
    <citation type="submission" date="2015-11" db="EMBL/GenBank/DDBJ databases">
        <title>De novo transcriptome assembly of four potential Pierce s Disease insect vectors from Arizona vineyards.</title>
        <authorList>
            <person name="Tassone E.E."/>
        </authorList>
    </citation>
    <scope>NUCLEOTIDE SEQUENCE</scope>
</reference>
<dbReference type="AlphaFoldDB" id="A0A1B6GZ78"/>
<feature type="non-terminal residue" evidence="11">
    <location>
        <position position="221"/>
    </location>
</feature>
<keyword evidence="3" id="KW-0963">Cytoplasm</keyword>
<evidence type="ECO:0000256" key="4">
    <source>
        <dbReference type="ARBA" id="ARBA00022574"/>
    </source>
</evidence>
<keyword evidence="8" id="KW-0206">Cytoskeleton</keyword>
<keyword evidence="5" id="KW-0677">Repeat</keyword>
<evidence type="ECO:0000256" key="7">
    <source>
        <dbReference type="ARBA" id="ARBA00023069"/>
    </source>
</evidence>
<keyword evidence="4" id="KW-0853">WD repeat</keyword>
<keyword evidence="6" id="KW-0282">Flagellum</keyword>
<dbReference type="GO" id="GO:0031514">
    <property type="term" value="C:motile cilium"/>
    <property type="evidence" value="ECO:0007669"/>
    <property type="project" value="UniProtKB-SubCell"/>
</dbReference>
<name>A0A1B6GZ78_9HEMI</name>
<dbReference type="InterPro" id="IPR036322">
    <property type="entry name" value="WD40_repeat_dom_sf"/>
</dbReference>
<dbReference type="EMBL" id="GECZ01002039">
    <property type="protein sequence ID" value="JAS67730.1"/>
    <property type="molecule type" value="Transcribed_RNA"/>
</dbReference>
<dbReference type="GO" id="GO:0045503">
    <property type="term" value="F:dynein light chain binding"/>
    <property type="evidence" value="ECO:0007669"/>
    <property type="project" value="TreeGrafter"/>
</dbReference>
<evidence type="ECO:0000256" key="10">
    <source>
        <dbReference type="ARBA" id="ARBA00024190"/>
    </source>
</evidence>
<dbReference type="PANTHER" id="PTHR12442">
    <property type="entry name" value="DYNEIN INTERMEDIATE CHAIN"/>
    <property type="match status" value="1"/>
</dbReference>
<dbReference type="GO" id="GO:0003341">
    <property type="term" value="P:cilium movement"/>
    <property type="evidence" value="ECO:0007669"/>
    <property type="project" value="TreeGrafter"/>
</dbReference>
<dbReference type="SUPFAM" id="SSF50978">
    <property type="entry name" value="WD40 repeat-like"/>
    <property type="match status" value="1"/>
</dbReference>
<organism evidence="11">
    <name type="scientific">Cuerna arida</name>
    <dbReference type="NCBI Taxonomy" id="1464854"/>
    <lineage>
        <taxon>Eukaryota</taxon>
        <taxon>Metazoa</taxon>
        <taxon>Ecdysozoa</taxon>
        <taxon>Arthropoda</taxon>
        <taxon>Hexapoda</taxon>
        <taxon>Insecta</taxon>
        <taxon>Pterygota</taxon>
        <taxon>Neoptera</taxon>
        <taxon>Paraneoptera</taxon>
        <taxon>Hemiptera</taxon>
        <taxon>Auchenorrhyncha</taxon>
        <taxon>Membracoidea</taxon>
        <taxon>Cicadellidae</taxon>
        <taxon>Cicadellinae</taxon>
        <taxon>Proconiini</taxon>
        <taxon>Cuerna</taxon>
    </lineage>
</organism>
<dbReference type="GO" id="GO:0045504">
    <property type="term" value="F:dynein heavy chain binding"/>
    <property type="evidence" value="ECO:0007669"/>
    <property type="project" value="TreeGrafter"/>
</dbReference>
<keyword evidence="7" id="KW-0969">Cilium</keyword>
<evidence type="ECO:0000256" key="8">
    <source>
        <dbReference type="ARBA" id="ARBA00023212"/>
    </source>
</evidence>
<proteinExistence type="predicted"/>
<gene>
    <name evidence="11" type="ORF">g.8552</name>
</gene>
<dbReference type="Gene3D" id="2.130.10.10">
    <property type="entry name" value="YVTN repeat-like/Quinoprotein amine dehydrogenase"/>
    <property type="match status" value="1"/>
</dbReference>
<dbReference type="InterPro" id="IPR015943">
    <property type="entry name" value="WD40/YVTN_repeat-like_dom_sf"/>
</dbReference>
<sequence>RTLIENRLHEIKSQVNKTVSHIATQTHTGSVKNCKINIPRNERANSAAYATSWDIYDTYEDLRKRSSVISDDGFFRKSTKFNLGEVSLEEEYTEEFHYSGQKFNGRLLNALMIMERLIAKKKYRDEQLVFQGLLVQDPFSLSFKCNYSLTYLWTFSCALTKGRTVTSICWSTKIDNVLAVGYGKFKYSDQNGGHVCIWNVKNPQEPERYFSFEDPVTCVTF</sequence>
<protein>
    <submittedName>
        <fullName evidence="11">Uncharacterized protein</fullName>
    </submittedName>
</protein>
<dbReference type="PANTHER" id="PTHR12442:SF12">
    <property type="entry name" value="DYNEIN AXONEMAL INTERMEDIATE CHAIN 4"/>
    <property type="match status" value="1"/>
</dbReference>
<keyword evidence="9" id="KW-0966">Cell projection</keyword>
<evidence type="ECO:0000256" key="3">
    <source>
        <dbReference type="ARBA" id="ARBA00022490"/>
    </source>
</evidence>
<evidence type="ECO:0000256" key="9">
    <source>
        <dbReference type="ARBA" id="ARBA00023273"/>
    </source>
</evidence>
<dbReference type="GO" id="GO:0005858">
    <property type="term" value="C:axonemal dynein complex"/>
    <property type="evidence" value="ECO:0007669"/>
    <property type="project" value="TreeGrafter"/>
</dbReference>
<dbReference type="GO" id="GO:0120293">
    <property type="term" value="C:dynein axonemal particle"/>
    <property type="evidence" value="ECO:0007669"/>
    <property type="project" value="UniProtKB-SubCell"/>
</dbReference>
<dbReference type="InterPro" id="IPR050687">
    <property type="entry name" value="Dynein_IC"/>
</dbReference>
<evidence type="ECO:0000256" key="6">
    <source>
        <dbReference type="ARBA" id="ARBA00022846"/>
    </source>
</evidence>
<accession>A0A1B6GZ78</accession>